<dbReference type="Gene3D" id="3.50.50.60">
    <property type="entry name" value="FAD/NAD(P)-binding domain"/>
    <property type="match status" value="1"/>
</dbReference>
<protein>
    <submittedName>
        <fullName evidence="3">FAD-dependent oxidoreductase</fullName>
    </submittedName>
</protein>
<dbReference type="SUPFAM" id="SSF51905">
    <property type="entry name" value="FAD/NAD(P)-binding domain"/>
    <property type="match status" value="1"/>
</dbReference>
<dbReference type="EMBL" id="JBHSMF010000010">
    <property type="protein sequence ID" value="MFC5500092.1"/>
    <property type="molecule type" value="Genomic_DNA"/>
</dbReference>
<keyword evidence="1" id="KW-0560">Oxidoreductase</keyword>
<comment type="caution">
    <text evidence="3">The sequence shown here is derived from an EMBL/GenBank/DDBJ whole genome shotgun (WGS) entry which is preliminary data.</text>
</comment>
<keyword evidence="4" id="KW-1185">Reference proteome</keyword>
<feature type="domain" description="FAD dependent oxidoreductase" evidence="2">
    <location>
        <begin position="4"/>
        <end position="56"/>
    </location>
</feature>
<dbReference type="InterPro" id="IPR006076">
    <property type="entry name" value="FAD-dep_OxRdtase"/>
</dbReference>
<gene>
    <name evidence="3" type="ORF">ACFPOE_21290</name>
</gene>
<dbReference type="Proteomes" id="UP001596037">
    <property type="component" value="Unassembled WGS sequence"/>
</dbReference>
<dbReference type="RefSeq" id="WP_376852335.1">
    <property type="nucleotide sequence ID" value="NZ_JBHSMF010000010.1"/>
</dbReference>
<evidence type="ECO:0000313" key="4">
    <source>
        <dbReference type="Proteomes" id="UP001596037"/>
    </source>
</evidence>
<evidence type="ECO:0000256" key="1">
    <source>
        <dbReference type="ARBA" id="ARBA00023002"/>
    </source>
</evidence>
<proteinExistence type="predicted"/>
<name>A0ABW0NL58_9BURK</name>
<evidence type="ECO:0000313" key="3">
    <source>
        <dbReference type="EMBL" id="MFC5500092.1"/>
    </source>
</evidence>
<accession>A0ABW0NL58</accession>
<dbReference type="InterPro" id="IPR036188">
    <property type="entry name" value="FAD/NAD-bd_sf"/>
</dbReference>
<evidence type="ECO:0000259" key="2">
    <source>
        <dbReference type="Pfam" id="PF01266"/>
    </source>
</evidence>
<reference evidence="4" key="1">
    <citation type="journal article" date="2019" name="Int. J. Syst. Evol. Microbiol.">
        <title>The Global Catalogue of Microorganisms (GCM) 10K type strain sequencing project: providing services to taxonomists for standard genome sequencing and annotation.</title>
        <authorList>
            <consortium name="The Broad Institute Genomics Platform"/>
            <consortium name="The Broad Institute Genome Sequencing Center for Infectious Disease"/>
            <person name="Wu L."/>
            <person name="Ma J."/>
        </authorList>
    </citation>
    <scope>NUCLEOTIDE SEQUENCE [LARGE SCALE GENOMIC DNA]</scope>
    <source>
        <strain evidence="4">CCUG 57401</strain>
    </source>
</reference>
<sequence>MGWDAIVVGAGLNGLAAAVHLSSKGWKVLVLERAATPGGAVKTALRQLTRRIYPLDAADAAVPITVDVPDHARGRLGQAEGDLPLITSVPVWALGLLSRVDGRSITIAPSAARSAHHLEAPMFKPLLVALGALAAALSLAQTAPPAAPTVRLRRTIEKVDTTTLTVKERSGEVITLVRPADMAVTEVVPISLADIKPGSFVGTAAMPQPDGTQLALEVLVFPESARGSGEGHYPWDLQPQSTMTNATVADLAAAPATVPGGQRLTLRYKGGEKIVIVPTNVPVVTFKPGKEDEKALLLPGAHVLVTAQQKDAKPTAVRVLVGRDGFAPPM</sequence>
<dbReference type="Pfam" id="PF01266">
    <property type="entry name" value="DAO"/>
    <property type="match status" value="1"/>
</dbReference>
<organism evidence="3 4">
    <name type="scientific">Caenimonas terrae</name>
    <dbReference type="NCBI Taxonomy" id="696074"/>
    <lineage>
        <taxon>Bacteria</taxon>
        <taxon>Pseudomonadati</taxon>
        <taxon>Pseudomonadota</taxon>
        <taxon>Betaproteobacteria</taxon>
        <taxon>Burkholderiales</taxon>
        <taxon>Comamonadaceae</taxon>
        <taxon>Caenimonas</taxon>
    </lineage>
</organism>